<feature type="domain" description="Alpha-2-macroglobulin bait region" evidence="4">
    <location>
        <begin position="1057"/>
        <end position="1196"/>
    </location>
</feature>
<dbReference type="SMART" id="SM01360">
    <property type="entry name" value="A2M"/>
    <property type="match status" value="1"/>
</dbReference>
<evidence type="ECO:0000313" key="7">
    <source>
        <dbReference type="Proteomes" id="UP000182517"/>
    </source>
</evidence>
<feature type="transmembrane region" description="Helical" evidence="3">
    <location>
        <begin position="41"/>
        <end position="62"/>
    </location>
</feature>
<dbReference type="Pfam" id="PF17962">
    <property type="entry name" value="bMG6"/>
    <property type="match status" value="1"/>
</dbReference>
<keyword evidence="7" id="KW-1185">Reference proteome</keyword>
<keyword evidence="2" id="KW-0732">Signal</keyword>
<proteinExistence type="inferred from homology"/>
<keyword evidence="3" id="KW-1133">Transmembrane helix</keyword>
<sequence length="1929" mass="214528">MANFLGVVGRLLQNLFGSLFWAPPPWVKSLGRLRRERPGRFWIWLILELALVFGSFAGYGIYQRLPKHPALIAEIEAPGVTPNVEHSQPDPLRIRFVYDKAAAGSQQEVPDEIPSMARLDLVNQQVDQGIRLDPQMAGHWSWEGDRDLVFVPTQEWPAGTRFRIRFGKQPFVPEIRLSSRRYEFQTPPLRIDLEPLEFYQNPRDRKIRQAVTTLRFSHPVNEQSLQQQLTMSMRPSDEGMETPPAAVDFTVSFDKNRREAYVKSVPLQLPEHSNYLRLSIKPGVTDRIGGAPSRQEASQQLLIPDLGSFLKVDNVSTDIVRNPQDEPQQMLTLRFTDDIAEAELADKLQIWLLPPRNSQRKNRRWRSPREVTEAILAQATPLEVSPLETELGFAREYHVPLDVPPNRHLYLRLKPDLTSLGGFVHKSFYDTLVRTPRYPQEIRLAADGALLSLTGAHQLGLLCRGLQAFRVRIGKVLPGQLQHLISQTRGDLRDPQFQHYRFDQDNVVTYAEQIVDLKPLHPKQANYASVDLSAHLPAGRDHFGLFFLEVSGWDKENKRSMGWISDKRLILVTDLGLLVKDNADQSHEVFVQSIANGRPVAGAKVILQGRNGLPLLTRTTDAEGHVSFPVTSGFSNEQAPTVYVVKTVNDMAFIPFERSSRRLNLSRFEVDGVHSRQWDGEKNGESLGAFLFSDRGIYRPGELVNLGCIVKSEPLNNIEGIPVEVAIRNPRGHEVASKRLNLPPKGFFEYAYATQPVSETGSYQVALYLVRDDKYRDRLIGSGDFRVEEFQPDTLKIQSTVVGVKDLGWSSAGQLTAQVRLHNLFGTPAQSRKVTALMNVRSARFRFKEYRDFTFIDPWYDPEQPTLDVSEELPAKITDEQGQVEFNLPLERFAQGTYLLTLTSEGFEPGGGRSVTARNSLLLSPLKTLVGTKSDGSLDYINQNAERFVELIAIDPELKAQALEGLQARLTEIRTVSTLVQQPNGTYAYQSVEKEQELQTENFAIGASGSRYQLPTAQPGSYLWELLDPQGLKLARVRFTVVGHGNLLGQLEKNAELDLKLDRKDYKAGDTVEMNITAPYMGSGLITIESDRVHAWKWFSTDTTSSMQSIAIPKGLEGNAYVNVTFVRDASSKEIFTSPLSYAVAPFTIDRSQRVIELNIEAAPRVRPGEKLEIAYSASRSARMVLFAVDEGILQVAGYRTPQPLNHFLQKRALQVDTLQMLDLILPEFDIIRKLSASGGGMAEASMRKALAANLNPFARTLEKPAVFWSGIIDADSDRRTVDFTVPDSFSGTLRIMAVAVGDEAIGVAESSSLVRGPFVITPSLLTQAAPGDSFRASASISNILEGSGDNAPVTIRIEPSEHLGVIGGNERQLTISEGSEKTVHFQCKAKDKLGAAQVNFIVTSGQEKAARRATLSIRPSIPYSATLSSGFAKNGKARLVVPRLLFSNLAEQRVMASSSPLVLIDGLSSYLEHFPHGCTEQVVSQVFPLVGLMSHPAFAPHAADSQQRFATLIAKLRERQLANGGFCFWPGGSEVAEFPSVYVLHFLLEAKELGYAVPEELMGRGQDYLRNYVGQTPDSLEQARVRAYAIYLLTRMAEVTTNHLVSLQGWLEEHHGKVWRQDLAASYMASAYALLQKRDDAEQLIGRYRPGNTAGKGEGVFHSTLTRDAQFVYLLARHFPQRAAQLDGEVLLNFVEPVFRGRYNTISAAYTILALGAYGQLGDSSSGDETIRFSALGRSGDERELVAEAKPLPQTNFATDAAKILVSADGPLFYLLSQAGFDRELPPATVREKLEISRDFLDRDGSPVDELEQGQEVTVRLRVRALEEAVSNVAVIDLLPGGFEVVRDSVPRDVDGWRADYVDVREDRVVFYGFFDSSVRELSYRAKVTSAGEFIIPPPWAEAMYDRAVRASGVSGTFSVAPSAPGGS</sequence>
<dbReference type="SMART" id="SM01359">
    <property type="entry name" value="A2M_N_2"/>
    <property type="match status" value="1"/>
</dbReference>
<dbReference type="PANTHER" id="PTHR40094">
    <property type="entry name" value="ALPHA-2-MACROGLOBULIN HOMOLOG"/>
    <property type="match status" value="1"/>
</dbReference>
<name>A0A1L3GN14_9BACT</name>
<dbReference type="Pfam" id="PF01835">
    <property type="entry name" value="MG2"/>
    <property type="match status" value="1"/>
</dbReference>
<evidence type="ECO:0000313" key="6">
    <source>
        <dbReference type="EMBL" id="APG27275.1"/>
    </source>
</evidence>
<dbReference type="Gene3D" id="2.60.40.1930">
    <property type="match status" value="1"/>
</dbReference>
<dbReference type="Proteomes" id="UP000182517">
    <property type="component" value="Chromosome"/>
</dbReference>
<dbReference type="InterPro" id="IPR041462">
    <property type="entry name" value="Bact_A2M_MG6"/>
</dbReference>
<comment type="similarity">
    <text evidence="1">Belongs to the protease inhibitor I39 (alpha-2-macroglobulin) family. Bacterial alpha-2-macroglobulin subfamily.</text>
</comment>
<gene>
    <name evidence="6" type="ORF">A7E78_05115</name>
</gene>
<dbReference type="InterPro" id="IPR041246">
    <property type="entry name" value="Bact_MG10"/>
</dbReference>
<protein>
    <submittedName>
        <fullName evidence="6">Alpha-2-macroglobulin</fullName>
    </submittedName>
</protein>
<organism evidence="6 7">
    <name type="scientific">Syntrophotalea acetylenivorans</name>
    <dbReference type="NCBI Taxonomy" id="1842532"/>
    <lineage>
        <taxon>Bacteria</taxon>
        <taxon>Pseudomonadati</taxon>
        <taxon>Thermodesulfobacteriota</taxon>
        <taxon>Desulfuromonadia</taxon>
        <taxon>Desulfuromonadales</taxon>
        <taxon>Syntrophotaleaceae</taxon>
        <taxon>Syntrophotalea</taxon>
    </lineage>
</organism>
<dbReference type="Pfam" id="PF00207">
    <property type="entry name" value="A2M"/>
    <property type="match status" value="1"/>
</dbReference>
<dbReference type="PANTHER" id="PTHR40094:SF1">
    <property type="entry name" value="UBIQUITIN DOMAIN-CONTAINING PROTEIN"/>
    <property type="match status" value="1"/>
</dbReference>
<dbReference type="OrthoDB" id="9767116at2"/>
<dbReference type="InterPro" id="IPR008930">
    <property type="entry name" value="Terpenoid_cyclase/PrenylTrfase"/>
</dbReference>
<dbReference type="InterPro" id="IPR021868">
    <property type="entry name" value="Alpha_2_Macroglob_MG3"/>
</dbReference>
<dbReference type="RefSeq" id="WP_072283239.1">
    <property type="nucleotide sequence ID" value="NZ_CP015519.1"/>
</dbReference>
<dbReference type="EMBL" id="CP015519">
    <property type="protein sequence ID" value="APG27275.1"/>
    <property type="molecule type" value="Genomic_DNA"/>
</dbReference>
<evidence type="ECO:0000259" key="4">
    <source>
        <dbReference type="SMART" id="SM01359"/>
    </source>
</evidence>
<dbReference type="Pfam" id="PF17972">
    <property type="entry name" value="bMG5"/>
    <property type="match status" value="1"/>
</dbReference>
<dbReference type="KEGG" id="pef:A7E78_05115"/>
<evidence type="ECO:0000256" key="1">
    <source>
        <dbReference type="ARBA" id="ARBA00010556"/>
    </source>
</evidence>
<dbReference type="CDD" id="cd02891">
    <property type="entry name" value="A2M_like"/>
    <property type="match status" value="1"/>
</dbReference>
<evidence type="ECO:0000259" key="5">
    <source>
        <dbReference type="SMART" id="SM01360"/>
    </source>
</evidence>
<dbReference type="Pfam" id="PF07703">
    <property type="entry name" value="A2M_BRD"/>
    <property type="match status" value="1"/>
</dbReference>
<dbReference type="InterPro" id="IPR002890">
    <property type="entry name" value="MG2"/>
</dbReference>
<keyword evidence="3" id="KW-0812">Transmembrane</keyword>
<dbReference type="Gene3D" id="2.60.40.3710">
    <property type="match status" value="1"/>
</dbReference>
<evidence type="ECO:0000256" key="3">
    <source>
        <dbReference type="SAM" id="Phobius"/>
    </source>
</evidence>
<dbReference type="STRING" id="1842532.A7E78_05115"/>
<reference evidence="6 7" key="1">
    <citation type="journal article" date="2017" name="Genome Announc.">
        <title>Complete Genome Sequences of Two Acetylene-Fermenting Pelobacter acetylenicus Strains.</title>
        <authorList>
            <person name="Sutton J.M."/>
            <person name="Baesman S.M."/>
            <person name="Fierst J.L."/>
            <person name="Poret-Peterson A.T."/>
            <person name="Oremland R.S."/>
            <person name="Dunlap D.S."/>
            <person name="Akob D.M."/>
        </authorList>
    </citation>
    <scope>NUCLEOTIDE SEQUENCE [LARGE SCALE GENOMIC DNA]</scope>
    <source>
        <strain evidence="6 7">SFB93</strain>
    </source>
</reference>
<dbReference type="Pfam" id="PF11974">
    <property type="entry name" value="bMG3"/>
    <property type="match status" value="1"/>
</dbReference>
<keyword evidence="3" id="KW-0472">Membrane</keyword>
<dbReference type="SUPFAM" id="SSF48239">
    <property type="entry name" value="Terpenoid cyclases/Protein prenyltransferases"/>
    <property type="match status" value="1"/>
</dbReference>
<dbReference type="InterPro" id="IPR001599">
    <property type="entry name" value="Macroglobln_a2"/>
</dbReference>
<dbReference type="Gene3D" id="1.50.10.20">
    <property type="match status" value="1"/>
</dbReference>
<evidence type="ECO:0000256" key="2">
    <source>
        <dbReference type="ARBA" id="ARBA00022729"/>
    </source>
</evidence>
<accession>A0A1L3GN14</accession>
<dbReference type="InterPro" id="IPR041203">
    <property type="entry name" value="Bact_A2M_MG5"/>
</dbReference>
<feature type="domain" description="Alpha-2-macroglobulin" evidence="5">
    <location>
        <begin position="1266"/>
        <end position="1358"/>
    </location>
</feature>
<dbReference type="InterPro" id="IPR011625">
    <property type="entry name" value="A2M_N_BRD"/>
</dbReference>
<dbReference type="GO" id="GO:0004866">
    <property type="term" value="F:endopeptidase inhibitor activity"/>
    <property type="evidence" value="ECO:0007669"/>
    <property type="project" value="InterPro"/>
</dbReference>
<dbReference type="Pfam" id="PF17973">
    <property type="entry name" value="bMG10"/>
    <property type="match status" value="1"/>
</dbReference>
<dbReference type="InterPro" id="IPR051802">
    <property type="entry name" value="YfhM-like"/>
</dbReference>